<gene>
    <name evidence="1" type="ORF">CTI12_AA586680</name>
</gene>
<dbReference type="AlphaFoldDB" id="A0A2U1KMD5"/>
<comment type="caution">
    <text evidence="1">The sequence shown here is derived from an EMBL/GenBank/DDBJ whole genome shotgun (WGS) entry which is preliminary data.</text>
</comment>
<dbReference type="EMBL" id="PKPP01016281">
    <property type="protein sequence ID" value="PWA37851.1"/>
    <property type="molecule type" value="Genomic_DNA"/>
</dbReference>
<organism evidence="1 2">
    <name type="scientific">Artemisia annua</name>
    <name type="common">Sweet wormwood</name>
    <dbReference type="NCBI Taxonomy" id="35608"/>
    <lineage>
        <taxon>Eukaryota</taxon>
        <taxon>Viridiplantae</taxon>
        <taxon>Streptophyta</taxon>
        <taxon>Embryophyta</taxon>
        <taxon>Tracheophyta</taxon>
        <taxon>Spermatophyta</taxon>
        <taxon>Magnoliopsida</taxon>
        <taxon>eudicotyledons</taxon>
        <taxon>Gunneridae</taxon>
        <taxon>Pentapetalae</taxon>
        <taxon>asterids</taxon>
        <taxon>campanulids</taxon>
        <taxon>Asterales</taxon>
        <taxon>Asteraceae</taxon>
        <taxon>Asteroideae</taxon>
        <taxon>Anthemideae</taxon>
        <taxon>Artemisiinae</taxon>
        <taxon>Artemisia</taxon>
    </lineage>
</organism>
<dbReference type="OrthoDB" id="689430at2759"/>
<evidence type="ECO:0000313" key="2">
    <source>
        <dbReference type="Proteomes" id="UP000245207"/>
    </source>
</evidence>
<sequence>MPWVKWKKCLASKQEGGLGIGSILGLNIGLLFKWIWRFLNNPSDLWAQVIRYIYGLDRGIHTASSRSLKRTTWGSIIRSITTFKQKGINLISYCSRKIGNGASTRFWVDIWCGVQPLKVLFPRIFLLDLNKNCYVSDRIRSPDWSMFLRHNPRSGVEASQFTTLMSFIEGVGQIYRL</sequence>
<dbReference type="PANTHER" id="PTHR36617:SF16">
    <property type="entry name" value="OS04G0516500 PROTEIN"/>
    <property type="match status" value="1"/>
</dbReference>
<protein>
    <recommendedName>
        <fullName evidence="3">RNA-directed DNA polymerase, eukaryota, Reverse transcriptase zinc-binding domain protein</fullName>
    </recommendedName>
</protein>
<proteinExistence type="predicted"/>
<evidence type="ECO:0000313" key="1">
    <source>
        <dbReference type="EMBL" id="PWA37851.1"/>
    </source>
</evidence>
<name>A0A2U1KMD5_ARTAN</name>
<reference evidence="1 2" key="1">
    <citation type="journal article" date="2018" name="Mol. Plant">
        <title>The genome of Artemisia annua provides insight into the evolution of Asteraceae family and artemisinin biosynthesis.</title>
        <authorList>
            <person name="Shen Q."/>
            <person name="Zhang L."/>
            <person name="Liao Z."/>
            <person name="Wang S."/>
            <person name="Yan T."/>
            <person name="Shi P."/>
            <person name="Liu M."/>
            <person name="Fu X."/>
            <person name="Pan Q."/>
            <person name="Wang Y."/>
            <person name="Lv Z."/>
            <person name="Lu X."/>
            <person name="Zhang F."/>
            <person name="Jiang W."/>
            <person name="Ma Y."/>
            <person name="Chen M."/>
            <person name="Hao X."/>
            <person name="Li L."/>
            <person name="Tang Y."/>
            <person name="Lv G."/>
            <person name="Zhou Y."/>
            <person name="Sun X."/>
            <person name="Brodelius P.E."/>
            <person name="Rose J.K.C."/>
            <person name="Tang K."/>
        </authorList>
    </citation>
    <scope>NUCLEOTIDE SEQUENCE [LARGE SCALE GENOMIC DNA]</scope>
    <source>
        <strain evidence="2">cv. Huhao1</strain>
        <tissue evidence="1">Leaf</tissue>
    </source>
</reference>
<keyword evidence="2" id="KW-1185">Reference proteome</keyword>
<evidence type="ECO:0008006" key="3">
    <source>
        <dbReference type="Google" id="ProtNLM"/>
    </source>
</evidence>
<dbReference type="PANTHER" id="PTHR36617">
    <property type="entry name" value="PROTEIN, PUTATIVE-RELATED"/>
    <property type="match status" value="1"/>
</dbReference>
<accession>A0A2U1KMD5</accession>
<dbReference type="Proteomes" id="UP000245207">
    <property type="component" value="Unassembled WGS sequence"/>
</dbReference>